<protein>
    <recommendedName>
        <fullName evidence="1">rRNA N-glycosylase</fullName>
        <ecNumber evidence="1">3.2.2.22</ecNumber>
    </recommendedName>
</protein>
<dbReference type="PRINTS" id="PR00396">
    <property type="entry name" value="SHIGARICIN"/>
</dbReference>
<dbReference type="AlphaFoldDB" id="A0AAD8I187"/>
<evidence type="ECO:0000313" key="2">
    <source>
        <dbReference type="EMBL" id="KAK1376661.1"/>
    </source>
</evidence>
<dbReference type="Pfam" id="PF00161">
    <property type="entry name" value="RIP"/>
    <property type="match status" value="1"/>
</dbReference>
<comment type="caution">
    <text evidence="2">The sequence shown here is derived from an EMBL/GenBank/DDBJ whole genome shotgun (WGS) entry which is preliminary data.</text>
</comment>
<proteinExistence type="inferred from homology"/>
<dbReference type="InterPro" id="IPR016138">
    <property type="entry name" value="Ribosome_inactivat_prot_sub1"/>
</dbReference>
<name>A0AAD8I187_9APIA</name>
<comment type="catalytic activity">
    <reaction evidence="1">
        <text>Endohydrolysis of the N-glycosidic bond at one specific adenosine on the 28S rRNA.</text>
        <dbReference type="EC" id="3.2.2.22"/>
    </reaction>
</comment>
<evidence type="ECO:0000256" key="1">
    <source>
        <dbReference type="RuleBase" id="RU004915"/>
    </source>
</evidence>
<comment type="similarity">
    <text evidence="1">Belongs to the ribosome-inactivating protein family.</text>
</comment>
<evidence type="ECO:0000313" key="3">
    <source>
        <dbReference type="Proteomes" id="UP001237642"/>
    </source>
</evidence>
<organism evidence="2 3">
    <name type="scientific">Heracleum sosnowskyi</name>
    <dbReference type="NCBI Taxonomy" id="360622"/>
    <lineage>
        <taxon>Eukaryota</taxon>
        <taxon>Viridiplantae</taxon>
        <taxon>Streptophyta</taxon>
        <taxon>Embryophyta</taxon>
        <taxon>Tracheophyta</taxon>
        <taxon>Spermatophyta</taxon>
        <taxon>Magnoliopsida</taxon>
        <taxon>eudicotyledons</taxon>
        <taxon>Gunneridae</taxon>
        <taxon>Pentapetalae</taxon>
        <taxon>asterids</taxon>
        <taxon>campanulids</taxon>
        <taxon>Apiales</taxon>
        <taxon>Apiaceae</taxon>
        <taxon>Apioideae</taxon>
        <taxon>apioid superclade</taxon>
        <taxon>Tordylieae</taxon>
        <taxon>Tordyliinae</taxon>
        <taxon>Heracleum</taxon>
    </lineage>
</organism>
<accession>A0AAD8I187</accession>
<keyword evidence="3" id="KW-1185">Reference proteome</keyword>
<dbReference type="GO" id="GO:0090729">
    <property type="term" value="F:toxin activity"/>
    <property type="evidence" value="ECO:0007669"/>
    <property type="project" value="UniProtKB-KW"/>
</dbReference>
<dbReference type="InterPro" id="IPR001574">
    <property type="entry name" value="Ribosome_inactivat_prot"/>
</dbReference>
<dbReference type="Proteomes" id="UP001237642">
    <property type="component" value="Unassembled WGS sequence"/>
</dbReference>
<dbReference type="Gene3D" id="3.40.420.10">
    <property type="entry name" value="Ricin (A subunit), domain 1"/>
    <property type="match status" value="1"/>
</dbReference>
<dbReference type="EC" id="3.2.2.22" evidence="1"/>
<dbReference type="SUPFAM" id="SSF56371">
    <property type="entry name" value="Ribosome inactivating proteins (RIP)"/>
    <property type="match status" value="1"/>
</dbReference>
<dbReference type="GO" id="GO:0017148">
    <property type="term" value="P:negative regulation of translation"/>
    <property type="evidence" value="ECO:0007669"/>
    <property type="project" value="UniProtKB-KW"/>
</dbReference>
<keyword evidence="1" id="KW-0611">Plant defense</keyword>
<dbReference type="GO" id="GO:0006952">
    <property type="term" value="P:defense response"/>
    <property type="evidence" value="ECO:0007669"/>
    <property type="project" value="UniProtKB-KW"/>
</dbReference>
<gene>
    <name evidence="2" type="ORF">POM88_032854</name>
</gene>
<dbReference type="GO" id="GO:0030598">
    <property type="term" value="F:rRNA N-glycosylase activity"/>
    <property type="evidence" value="ECO:0007669"/>
    <property type="project" value="UniProtKB-EC"/>
</dbReference>
<dbReference type="InterPro" id="IPR017989">
    <property type="entry name" value="Ribosome_inactivat_1/2"/>
</dbReference>
<keyword evidence="1" id="KW-0800">Toxin</keyword>
<reference evidence="2" key="2">
    <citation type="submission" date="2023-05" db="EMBL/GenBank/DDBJ databases">
        <authorList>
            <person name="Schelkunov M.I."/>
        </authorList>
    </citation>
    <scope>NUCLEOTIDE SEQUENCE</scope>
    <source>
        <strain evidence="2">Hsosn_3</strain>
        <tissue evidence="2">Leaf</tissue>
    </source>
</reference>
<sequence length="177" mass="20136">MLEVIDWGFNRWLQLIVSKWWFLDLLHLDRQMVISNTVSRLLVLAVAAAWLAASICNARDVALFNSYEERIVLAIDKADVYIVGYRTGDKACFFNDTNGPDTSSVFPGIERYQLPFNSSYSGMEEIAGSRKNISLRISELDSIKNLYKLDEASSLARCMLFTVQIVQMVAEAIRYGY</sequence>
<dbReference type="InterPro" id="IPR036041">
    <property type="entry name" value="Ribosome-inact_prot_sf"/>
</dbReference>
<keyword evidence="1" id="KW-0652">Protein synthesis inhibitor</keyword>
<reference evidence="2" key="1">
    <citation type="submission" date="2023-02" db="EMBL/GenBank/DDBJ databases">
        <title>Genome of toxic invasive species Heracleum sosnowskyi carries increased number of genes despite the absence of recent whole-genome duplications.</title>
        <authorList>
            <person name="Schelkunov M."/>
            <person name="Shtratnikova V."/>
            <person name="Makarenko M."/>
            <person name="Klepikova A."/>
            <person name="Omelchenko D."/>
            <person name="Novikova G."/>
            <person name="Obukhova E."/>
            <person name="Bogdanov V."/>
            <person name="Penin A."/>
            <person name="Logacheva M."/>
        </authorList>
    </citation>
    <scope>NUCLEOTIDE SEQUENCE</scope>
    <source>
        <strain evidence="2">Hsosn_3</strain>
        <tissue evidence="2">Leaf</tissue>
    </source>
</reference>
<dbReference type="EMBL" id="JAUIZM010000007">
    <property type="protein sequence ID" value="KAK1376661.1"/>
    <property type="molecule type" value="Genomic_DNA"/>
</dbReference>
<keyword evidence="1" id="KW-0378">Hydrolase</keyword>